<organism evidence="1 2">
    <name type="scientific">Aureobasidium pullulans EXF-150</name>
    <dbReference type="NCBI Taxonomy" id="1043002"/>
    <lineage>
        <taxon>Eukaryota</taxon>
        <taxon>Fungi</taxon>
        <taxon>Dikarya</taxon>
        <taxon>Ascomycota</taxon>
        <taxon>Pezizomycotina</taxon>
        <taxon>Dothideomycetes</taxon>
        <taxon>Dothideomycetidae</taxon>
        <taxon>Dothideales</taxon>
        <taxon>Saccotheciaceae</taxon>
        <taxon>Aureobasidium</taxon>
    </lineage>
</organism>
<accession>A0A074XYM0</accession>
<sequence length="58" mass="6173">MIRRGSAGLGKVKGIDRNCPVGSWKCSDQAGPSSPCAKLCHAHSVEMHNVFRISAALH</sequence>
<reference evidence="1 2" key="1">
    <citation type="journal article" date="2014" name="BMC Genomics">
        <title>Genome sequencing of four Aureobasidium pullulans varieties: biotechnological potential, stress tolerance, and description of new species.</title>
        <authorList>
            <person name="Gostin Ar C."/>
            <person name="Ohm R.A."/>
            <person name="Kogej T."/>
            <person name="Sonjak S."/>
            <person name="Turk M."/>
            <person name="Zajc J."/>
            <person name="Zalar P."/>
            <person name="Grube M."/>
            <person name="Sun H."/>
            <person name="Han J."/>
            <person name="Sharma A."/>
            <person name="Chiniquy J."/>
            <person name="Ngan C.Y."/>
            <person name="Lipzen A."/>
            <person name="Barry K."/>
            <person name="Grigoriev I.V."/>
            <person name="Gunde-Cimerman N."/>
        </authorList>
    </citation>
    <scope>NUCLEOTIDE SEQUENCE [LARGE SCALE GENOMIC DNA]</scope>
    <source>
        <strain evidence="1 2">EXF-150</strain>
    </source>
</reference>
<evidence type="ECO:0000313" key="1">
    <source>
        <dbReference type="EMBL" id="KEQ88729.1"/>
    </source>
</evidence>
<evidence type="ECO:0000313" key="2">
    <source>
        <dbReference type="Proteomes" id="UP000030706"/>
    </source>
</evidence>
<keyword evidence="2" id="KW-1185">Reference proteome</keyword>
<proteinExistence type="predicted"/>
<dbReference type="GeneID" id="40747025"/>
<dbReference type="EMBL" id="KL584975">
    <property type="protein sequence ID" value="KEQ88729.1"/>
    <property type="molecule type" value="Genomic_DNA"/>
</dbReference>
<gene>
    <name evidence="1" type="ORF">M438DRAFT_342284</name>
</gene>
<dbReference type="RefSeq" id="XP_029764916.1">
    <property type="nucleotide sequence ID" value="XM_029904719.1"/>
</dbReference>
<dbReference type="Proteomes" id="UP000030706">
    <property type="component" value="Unassembled WGS sequence"/>
</dbReference>
<dbReference type="AlphaFoldDB" id="A0A074XYM0"/>
<protein>
    <submittedName>
        <fullName evidence="1">Uncharacterized protein</fullName>
    </submittedName>
</protein>
<dbReference type="HOGENOM" id="CLU_2978749_0_0_1"/>
<name>A0A074XYM0_AURPU</name>